<dbReference type="GO" id="GO:0004034">
    <property type="term" value="F:aldose 1-epimerase activity"/>
    <property type="evidence" value="ECO:0007669"/>
    <property type="project" value="TreeGrafter"/>
</dbReference>
<keyword evidence="5" id="KW-1185">Reference proteome</keyword>
<dbReference type="AlphaFoldDB" id="A0A067QEM8"/>
<dbReference type="Gene3D" id="2.70.98.10">
    <property type="match status" value="1"/>
</dbReference>
<evidence type="ECO:0000313" key="5">
    <source>
        <dbReference type="Proteomes" id="UP000027265"/>
    </source>
</evidence>
<accession>A0A067QEM8</accession>
<dbReference type="InterPro" id="IPR047215">
    <property type="entry name" value="Galactose_mutarotase-like"/>
</dbReference>
<dbReference type="GO" id="GO:0033499">
    <property type="term" value="P:galactose catabolic process via UDP-galactose, Leloir pathway"/>
    <property type="evidence" value="ECO:0007669"/>
    <property type="project" value="TreeGrafter"/>
</dbReference>
<keyword evidence="3" id="KW-0119">Carbohydrate metabolism</keyword>
<evidence type="ECO:0000256" key="1">
    <source>
        <dbReference type="ARBA" id="ARBA00006206"/>
    </source>
</evidence>
<comment type="similarity">
    <text evidence="1">Belongs to the aldose epimerase family.</text>
</comment>
<name>A0A067QEM8_9AGAM</name>
<dbReference type="PANTHER" id="PTHR10091:SF6">
    <property type="entry name" value="1-EPIMERASE, PUTATIVE (AFU_ORTHOLOGUE AFUA_3G13240)-RELATED"/>
    <property type="match status" value="1"/>
</dbReference>
<evidence type="ECO:0000313" key="4">
    <source>
        <dbReference type="EMBL" id="KDQ64640.1"/>
    </source>
</evidence>
<dbReference type="InterPro" id="IPR011013">
    <property type="entry name" value="Gal_mutarotase_sf_dom"/>
</dbReference>
<organism evidence="4 5">
    <name type="scientific">Jaapia argillacea MUCL 33604</name>
    <dbReference type="NCBI Taxonomy" id="933084"/>
    <lineage>
        <taxon>Eukaryota</taxon>
        <taxon>Fungi</taxon>
        <taxon>Dikarya</taxon>
        <taxon>Basidiomycota</taxon>
        <taxon>Agaricomycotina</taxon>
        <taxon>Agaricomycetes</taxon>
        <taxon>Agaricomycetidae</taxon>
        <taxon>Jaapiales</taxon>
        <taxon>Jaapiaceae</taxon>
        <taxon>Jaapia</taxon>
    </lineage>
</organism>
<dbReference type="STRING" id="933084.A0A067QEM8"/>
<dbReference type="GO" id="GO:0006006">
    <property type="term" value="P:glucose metabolic process"/>
    <property type="evidence" value="ECO:0007669"/>
    <property type="project" value="TreeGrafter"/>
</dbReference>
<evidence type="ECO:0000256" key="3">
    <source>
        <dbReference type="ARBA" id="ARBA00023277"/>
    </source>
</evidence>
<keyword evidence="2" id="KW-0413">Isomerase</keyword>
<dbReference type="HOGENOM" id="CLU_031753_0_0_1"/>
<dbReference type="GO" id="GO:0030246">
    <property type="term" value="F:carbohydrate binding"/>
    <property type="evidence" value="ECO:0007669"/>
    <property type="project" value="InterPro"/>
</dbReference>
<dbReference type="PANTHER" id="PTHR10091">
    <property type="entry name" value="ALDOSE-1-EPIMERASE"/>
    <property type="match status" value="1"/>
</dbReference>
<dbReference type="Proteomes" id="UP000027265">
    <property type="component" value="Unassembled WGS sequence"/>
</dbReference>
<proteinExistence type="inferred from homology"/>
<dbReference type="CDD" id="cd09019">
    <property type="entry name" value="galactose_mutarotase_like"/>
    <property type="match status" value="1"/>
</dbReference>
<dbReference type="Pfam" id="PF01263">
    <property type="entry name" value="Aldose_epim"/>
    <property type="match status" value="1"/>
</dbReference>
<dbReference type="OrthoDB" id="274691at2759"/>
<evidence type="ECO:0008006" key="6">
    <source>
        <dbReference type="Google" id="ProtNLM"/>
    </source>
</evidence>
<gene>
    <name evidence="4" type="ORF">JAAARDRAFT_167124</name>
</gene>
<sequence length="343" mass="38089">MPYGAILTNFWVKDKYGKFRDIILGFDNHTNYQTDALGHPYFGPVVGRYANRIKNGTFSIPITKNTPASGPNVYHIPENENNGTDTLHGGTDGFDRRIWNVSEQTAHSVTFTMLDPDGMQGFPGNVQTSVTYTLEPHSTWKISMFATADKLTPILLSGHHYWNLEAYEETQDLVGHYAQFAASRVIATDGLLIPNGTLLDVTGTPLDFRNAKSLGGSINSTAPFAYCGNNCVGFDNCWIYDNSTWSTPAFSLWSVNSGIKLDVYTDQPALQVYTCNGLYNSTLPIPRKASQGGPSAYYLDHSCLVVEQESWIDAINNPEFGVNQIYGPGRDYHWESKYVFSVV</sequence>
<evidence type="ECO:0000256" key="2">
    <source>
        <dbReference type="ARBA" id="ARBA00023235"/>
    </source>
</evidence>
<reference evidence="5" key="1">
    <citation type="journal article" date="2014" name="Proc. Natl. Acad. Sci. U.S.A.">
        <title>Extensive sampling of basidiomycete genomes demonstrates inadequacy of the white-rot/brown-rot paradigm for wood decay fungi.</title>
        <authorList>
            <person name="Riley R."/>
            <person name="Salamov A.A."/>
            <person name="Brown D.W."/>
            <person name="Nagy L.G."/>
            <person name="Floudas D."/>
            <person name="Held B.W."/>
            <person name="Levasseur A."/>
            <person name="Lombard V."/>
            <person name="Morin E."/>
            <person name="Otillar R."/>
            <person name="Lindquist E.A."/>
            <person name="Sun H."/>
            <person name="LaButti K.M."/>
            <person name="Schmutz J."/>
            <person name="Jabbour D."/>
            <person name="Luo H."/>
            <person name="Baker S.E."/>
            <person name="Pisabarro A.G."/>
            <person name="Walton J.D."/>
            <person name="Blanchette R.A."/>
            <person name="Henrissat B."/>
            <person name="Martin F."/>
            <person name="Cullen D."/>
            <person name="Hibbett D.S."/>
            <person name="Grigoriev I.V."/>
        </authorList>
    </citation>
    <scope>NUCLEOTIDE SEQUENCE [LARGE SCALE GENOMIC DNA]</scope>
    <source>
        <strain evidence="5">MUCL 33604</strain>
    </source>
</reference>
<dbReference type="EMBL" id="KL197709">
    <property type="protein sequence ID" value="KDQ64640.1"/>
    <property type="molecule type" value="Genomic_DNA"/>
</dbReference>
<dbReference type="InterPro" id="IPR008183">
    <property type="entry name" value="Aldose_1/G6P_1-epimerase"/>
</dbReference>
<dbReference type="InterPro" id="IPR014718">
    <property type="entry name" value="GH-type_carb-bd"/>
</dbReference>
<dbReference type="SUPFAM" id="SSF74650">
    <property type="entry name" value="Galactose mutarotase-like"/>
    <property type="match status" value="1"/>
</dbReference>
<protein>
    <recommendedName>
        <fullName evidence="6">Galactose mutarotase-like protein</fullName>
    </recommendedName>
</protein>
<dbReference type="InParanoid" id="A0A067QEM8"/>